<keyword evidence="1" id="KW-0472">Membrane</keyword>
<feature type="transmembrane region" description="Helical" evidence="1">
    <location>
        <begin position="6"/>
        <end position="21"/>
    </location>
</feature>
<feature type="transmembrane region" description="Helical" evidence="1">
    <location>
        <begin position="33"/>
        <end position="52"/>
    </location>
</feature>
<name>A0A920CVB7_9BACL</name>
<accession>A0A920CVB7</accession>
<dbReference type="Proteomes" id="UP000683139">
    <property type="component" value="Unassembled WGS sequence"/>
</dbReference>
<protein>
    <submittedName>
        <fullName evidence="2">Uncharacterized protein</fullName>
    </submittedName>
</protein>
<keyword evidence="3" id="KW-1185">Reference proteome</keyword>
<dbReference type="AlphaFoldDB" id="A0A920CVB7"/>
<evidence type="ECO:0000256" key="1">
    <source>
        <dbReference type="SAM" id="Phobius"/>
    </source>
</evidence>
<gene>
    <name evidence="2" type="ORF">J40TS1_35890</name>
</gene>
<dbReference type="EMBL" id="BOSE01000007">
    <property type="protein sequence ID" value="GIP17947.1"/>
    <property type="molecule type" value="Genomic_DNA"/>
</dbReference>
<keyword evidence="1" id="KW-0812">Transmembrane</keyword>
<evidence type="ECO:0000313" key="2">
    <source>
        <dbReference type="EMBL" id="GIP17947.1"/>
    </source>
</evidence>
<comment type="caution">
    <text evidence="2">The sequence shown here is derived from an EMBL/GenBank/DDBJ whole genome shotgun (WGS) entry which is preliminary data.</text>
</comment>
<proteinExistence type="predicted"/>
<evidence type="ECO:0000313" key="3">
    <source>
        <dbReference type="Proteomes" id="UP000683139"/>
    </source>
</evidence>
<dbReference type="RefSeq" id="WP_213517811.1">
    <property type="nucleotide sequence ID" value="NZ_BOSE01000007.1"/>
</dbReference>
<keyword evidence="1" id="KW-1133">Transmembrane helix</keyword>
<sequence length="77" mass="8653">MKGVYIGSVTVVVVLLFLYQWPKMKSNDRKEKAAFATIAMIGWAAAVVYIIFPEMTSPAKVLDFILVQVRNFIFGPI</sequence>
<organism evidence="2 3">
    <name type="scientific">Paenibacillus montaniterrae</name>
    <dbReference type="NCBI Taxonomy" id="429341"/>
    <lineage>
        <taxon>Bacteria</taxon>
        <taxon>Bacillati</taxon>
        <taxon>Bacillota</taxon>
        <taxon>Bacilli</taxon>
        <taxon>Bacillales</taxon>
        <taxon>Paenibacillaceae</taxon>
        <taxon>Paenibacillus</taxon>
    </lineage>
</organism>
<reference evidence="2" key="1">
    <citation type="submission" date="2021-03" db="EMBL/GenBank/DDBJ databases">
        <title>Antimicrobial resistance genes in bacteria isolated from Japanese honey, and their potential for conferring macrolide and lincosamide resistance in the American foulbrood pathogen Paenibacillus larvae.</title>
        <authorList>
            <person name="Okamoto M."/>
            <person name="Kumagai M."/>
            <person name="Kanamori H."/>
            <person name="Takamatsu D."/>
        </authorList>
    </citation>
    <scope>NUCLEOTIDE SEQUENCE</scope>
    <source>
        <strain evidence="2">J40TS1</strain>
    </source>
</reference>